<keyword evidence="3 4" id="KW-0808">Transferase</keyword>
<sequence>MTVNVPVVLGGAGLECAYAGSPAELVRRLTARERVAAQPWFASDCEATDLRLPGNPHHARFFVGEAARMPVMERVQQALERVIAQALQNSNLDEASLCDPDLRVYLAGHGMRPDYGDFAGYENRNDEEDRLYFPEKLKGLNISSYAQDELAHRLAARYRLASPPVPIYTASCSAMSSLYLAWQAIRSGFARRALVAGWMQYTLQDIVFMGGQGVLSVGNSQPFSAQSGGMLPADGACALLLEAGDEPLGVTTSPRIHIASCVSYQSSGEAGGAMTADFRGIATTMERAIEAAGLKPEDIACVVPHANGAPASDKSEAMAMLKIWGKNGVPVVTYKAQTGYMSVCSGLLDLIVISDALVKQEVVSAQTQLPFDDTLQVDVHANRDVLPLAGGPILKTTLGLDGSVIACVLTHGPLSGGLHELRGSC</sequence>
<dbReference type="Gene3D" id="3.40.47.10">
    <property type="match status" value="1"/>
</dbReference>
<gene>
    <name evidence="6" type="ORF">L5014_34310</name>
</gene>
<dbReference type="SMART" id="SM00825">
    <property type="entry name" value="PKS_KS"/>
    <property type="match status" value="1"/>
</dbReference>
<dbReference type="RefSeq" id="WP_238468343.1">
    <property type="nucleotide sequence ID" value="NZ_JAKLJA010000057.1"/>
</dbReference>
<comment type="similarity">
    <text evidence="2 4">Belongs to the thiolase-like superfamily. Beta-ketoacyl-ACP synthases family.</text>
</comment>
<dbReference type="GO" id="GO:0006633">
    <property type="term" value="P:fatty acid biosynthetic process"/>
    <property type="evidence" value="ECO:0007669"/>
    <property type="project" value="TreeGrafter"/>
</dbReference>
<keyword evidence="7" id="KW-1185">Reference proteome</keyword>
<reference evidence="6" key="1">
    <citation type="submission" date="2022-01" db="EMBL/GenBank/DDBJ databases">
        <title>Genome sequence and assembly of Parabukholderia sp. RG36.</title>
        <authorList>
            <person name="Chhetri G."/>
        </authorList>
    </citation>
    <scope>NUCLEOTIDE SEQUENCE</scope>
    <source>
        <strain evidence="6">RG36</strain>
    </source>
</reference>
<accession>A0A9X1ZYG6</accession>
<evidence type="ECO:0000256" key="4">
    <source>
        <dbReference type="RuleBase" id="RU003694"/>
    </source>
</evidence>
<dbReference type="GO" id="GO:0004315">
    <property type="term" value="F:3-oxoacyl-[acyl-carrier-protein] synthase activity"/>
    <property type="evidence" value="ECO:0007669"/>
    <property type="project" value="TreeGrafter"/>
</dbReference>
<evidence type="ECO:0000256" key="2">
    <source>
        <dbReference type="ARBA" id="ARBA00008467"/>
    </source>
</evidence>
<dbReference type="EMBL" id="JAKLJA010000057">
    <property type="protein sequence ID" value="MCG5078347.1"/>
    <property type="molecule type" value="Genomic_DNA"/>
</dbReference>
<dbReference type="PANTHER" id="PTHR11712">
    <property type="entry name" value="POLYKETIDE SYNTHASE-RELATED"/>
    <property type="match status" value="1"/>
</dbReference>
<protein>
    <recommendedName>
        <fullName evidence="5">Ketosynthase family 3 (KS3) domain-containing protein</fullName>
    </recommendedName>
</protein>
<dbReference type="Pfam" id="PF00109">
    <property type="entry name" value="ketoacyl-synt"/>
    <property type="match status" value="1"/>
</dbReference>
<evidence type="ECO:0000256" key="3">
    <source>
        <dbReference type="ARBA" id="ARBA00022679"/>
    </source>
</evidence>
<evidence type="ECO:0000256" key="1">
    <source>
        <dbReference type="ARBA" id="ARBA00005194"/>
    </source>
</evidence>
<comment type="pathway">
    <text evidence="1">Lipid metabolism; fatty acid biosynthesis.</text>
</comment>
<dbReference type="PROSITE" id="PS52004">
    <property type="entry name" value="KS3_2"/>
    <property type="match status" value="1"/>
</dbReference>
<organism evidence="6 7">
    <name type="scientific">Paraburkholderia tagetis</name>
    <dbReference type="NCBI Taxonomy" id="2913261"/>
    <lineage>
        <taxon>Bacteria</taxon>
        <taxon>Pseudomonadati</taxon>
        <taxon>Pseudomonadota</taxon>
        <taxon>Betaproteobacteria</taxon>
        <taxon>Burkholderiales</taxon>
        <taxon>Burkholderiaceae</taxon>
        <taxon>Paraburkholderia</taxon>
    </lineage>
</organism>
<evidence type="ECO:0000313" key="7">
    <source>
        <dbReference type="Proteomes" id="UP001139308"/>
    </source>
</evidence>
<dbReference type="AlphaFoldDB" id="A0A9X1ZYG6"/>
<dbReference type="PANTHER" id="PTHR11712:SF336">
    <property type="entry name" value="3-OXOACYL-[ACYL-CARRIER-PROTEIN] SYNTHASE, MITOCHONDRIAL"/>
    <property type="match status" value="1"/>
</dbReference>
<dbReference type="InterPro" id="IPR020841">
    <property type="entry name" value="PKS_Beta-ketoAc_synthase_dom"/>
</dbReference>
<dbReference type="InterPro" id="IPR014031">
    <property type="entry name" value="Ketoacyl_synth_C"/>
</dbReference>
<comment type="caution">
    <text evidence="6">The sequence shown here is derived from an EMBL/GenBank/DDBJ whole genome shotgun (WGS) entry which is preliminary data.</text>
</comment>
<dbReference type="Proteomes" id="UP001139308">
    <property type="component" value="Unassembled WGS sequence"/>
</dbReference>
<dbReference type="SUPFAM" id="SSF53901">
    <property type="entry name" value="Thiolase-like"/>
    <property type="match status" value="1"/>
</dbReference>
<name>A0A9X1ZYG6_9BURK</name>
<evidence type="ECO:0000313" key="6">
    <source>
        <dbReference type="EMBL" id="MCG5078347.1"/>
    </source>
</evidence>
<proteinExistence type="inferred from homology"/>
<evidence type="ECO:0000259" key="5">
    <source>
        <dbReference type="PROSITE" id="PS52004"/>
    </source>
</evidence>
<dbReference type="InterPro" id="IPR000794">
    <property type="entry name" value="Beta-ketoacyl_synthase"/>
</dbReference>
<dbReference type="InterPro" id="IPR016039">
    <property type="entry name" value="Thiolase-like"/>
</dbReference>
<dbReference type="Pfam" id="PF02801">
    <property type="entry name" value="Ketoacyl-synt_C"/>
    <property type="match status" value="1"/>
</dbReference>
<dbReference type="InterPro" id="IPR014030">
    <property type="entry name" value="Ketoacyl_synth_N"/>
</dbReference>
<feature type="domain" description="Ketosynthase family 3 (KS3)" evidence="5">
    <location>
        <begin position="1"/>
        <end position="411"/>
    </location>
</feature>